<protein>
    <recommendedName>
        <fullName evidence="4">Alcohol dehydrogenase</fullName>
    </recommendedName>
</protein>
<reference evidence="2 3" key="1">
    <citation type="submission" date="2016-04" db="EMBL/GenBank/DDBJ databases">
        <title>First whole genome shotgun sequence of the bacterium Enteractinococcus sp. strain UASWS1574.</title>
        <authorList>
            <person name="Crovadore J."/>
            <person name="Chablais R."/>
            <person name="Lefort F."/>
        </authorList>
    </citation>
    <scope>NUCLEOTIDE SEQUENCE [LARGE SCALE GENOMIC DNA]</scope>
    <source>
        <strain evidence="2 3">UASWS1574</strain>
    </source>
</reference>
<dbReference type="EMBL" id="LXEY01000020">
    <property type="protein sequence ID" value="OAV60238.1"/>
    <property type="molecule type" value="Genomic_DNA"/>
</dbReference>
<dbReference type="STRING" id="1837282.A6F49_12720"/>
<evidence type="ECO:0000313" key="2">
    <source>
        <dbReference type="EMBL" id="OAV60238.1"/>
    </source>
</evidence>
<proteinExistence type="predicted"/>
<dbReference type="RefSeq" id="WP_043056763.1">
    <property type="nucleotide sequence ID" value="NZ_LXEY01000020.1"/>
</dbReference>
<gene>
    <name evidence="2" type="ORF">A6F49_12720</name>
</gene>
<feature type="region of interest" description="Disordered" evidence="1">
    <location>
        <begin position="81"/>
        <end position="126"/>
    </location>
</feature>
<organism evidence="2 3">
    <name type="scientific">Enteractinococcus helveticum</name>
    <dbReference type="NCBI Taxonomy" id="1837282"/>
    <lineage>
        <taxon>Bacteria</taxon>
        <taxon>Bacillati</taxon>
        <taxon>Actinomycetota</taxon>
        <taxon>Actinomycetes</taxon>
        <taxon>Micrococcales</taxon>
        <taxon>Micrococcaceae</taxon>
    </lineage>
</organism>
<sequence>MGTQRLCTKTACSNSAAATLTFNYADSTVVLGPMSQRAEPHAHDLCAKHAHQFTAPVGWEFLQLTENLTDDDDLLAVANAVSAPESPEAPAEASSGTIQPVDRSVAPTRPSPLPEQHVGLRLIRPE</sequence>
<keyword evidence="3" id="KW-1185">Reference proteome</keyword>
<dbReference type="Proteomes" id="UP000078292">
    <property type="component" value="Unassembled WGS sequence"/>
</dbReference>
<evidence type="ECO:0008006" key="4">
    <source>
        <dbReference type="Google" id="ProtNLM"/>
    </source>
</evidence>
<feature type="compositionally biased region" description="Low complexity" evidence="1">
    <location>
        <begin position="82"/>
        <end position="95"/>
    </location>
</feature>
<accession>A0A1B7LY81</accession>
<dbReference type="AlphaFoldDB" id="A0A1B7LY81"/>
<comment type="caution">
    <text evidence="2">The sequence shown here is derived from an EMBL/GenBank/DDBJ whole genome shotgun (WGS) entry which is preliminary data.</text>
</comment>
<name>A0A1B7LY81_9MICC</name>
<evidence type="ECO:0000256" key="1">
    <source>
        <dbReference type="SAM" id="MobiDB-lite"/>
    </source>
</evidence>
<dbReference type="Pfam" id="PF12005">
    <property type="entry name" value="DUF3499"/>
    <property type="match status" value="1"/>
</dbReference>
<dbReference type="InterPro" id="IPR021888">
    <property type="entry name" value="DUF3499"/>
</dbReference>
<dbReference type="OrthoDB" id="3216194at2"/>
<evidence type="ECO:0000313" key="3">
    <source>
        <dbReference type="Proteomes" id="UP000078292"/>
    </source>
</evidence>